<dbReference type="InterPro" id="IPR011009">
    <property type="entry name" value="Kinase-like_dom_sf"/>
</dbReference>
<keyword evidence="7 9" id="KW-0482">Metalloprotease</keyword>
<dbReference type="SUPFAM" id="SSF55486">
    <property type="entry name" value="Metalloproteases ('zincins'), catalytic domain"/>
    <property type="match status" value="1"/>
</dbReference>
<comment type="caution">
    <text evidence="13">The sequence shown here is derived from an EMBL/GenBank/DDBJ whole genome shotgun (WGS) entry which is preliminary data.</text>
</comment>
<dbReference type="InterPro" id="IPR024080">
    <property type="entry name" value="Neurolysin/TOP_N"/>
</dbReference>
<evidence type="ECO:0000256" key="3">
    <source>
        <dbReference type="ARBA" id="ARBA00022670"/>
    </source>
</evidence>
<evidence type="ECO:0000313" key="14">
    <source>
        <dbReference type="Proteomes" id="UP000518752"/>
    </source>
</evidence>
<accession>A0A8H5HU66</accession>
<keyword evidence="4 9" id="KW-0479">Metal-binding</keyword>
<dbReference type="OrthoDB" id="534666at2759"/>
<evidence type="ECO:0000256" key="8">
    <source>
        <dbReference type="ARBA" id="ARBA00025208"/>
    </source>
</evidence>
<dbReference type="Proteomes" id="UP000518752">
    <property type="component" value="Unassembled WGS sequence"/>
</dbReference>
<organism evidence="13 14">
    <name type="scientific">Collybiopsis confluens</name>
    <dbReference type="NCBI Taxonomy" id="2823264"/>
    <lineage>
        <taxon>Eukaryota</taxon>
        <taxon>Fungi</taxon>
        <taxon>Dikarya</taxon>
        <taxon>Basidiomycota</taxon>
        <taxon>Agaricomycotina</taxon>
        <taxon>Agaricomycetes</taxon>
        <taxon>Agaricomycetidae</taxon>
        <taxon>Agaricales</taxon>
        <taxon>Marasmiineae</taxon>
        <taxon>Omphalotaceae</taxon>
        <taxon>Collybiopsis</taxon>
    </lineage>
</organism>
<name>A0A8H5HU66_9AGAR</name>
<dbReference type="Pfam" id="PF00069">
    <property type="entry name" value="Pkinase"/>
    <property type="match status" value="1"/>
</dbReference>
<evidence type="ECO:0000256" key="9">
    <source>
        <dbReference type="RuleBase" id="RU003435"/>
    </source>
</evidence>
<keyword evidence="3 9" id="KW-0645">Protease</keyword>
<protein>
    <recommendedName>
        <fullName evidence="15">Mitochondrial intermediate peptidase</fullName>
    </recommendedName>
</protein>
<dbReference type="Gene3D" id="1.10.510.10">
    <property type="entry name" value="Transferase(Phosphotransferase) domain 1"/>
    <property type="match status" value="1"/>
</dbReference>
<dbReference type="InterPro" id="IPR024077">
    <property type="entry name" value="Neurolysin/TOP_dom2"/>
</dbReference>
<dbReference type="GO" id="GO:0005524">
    <property type="term" value="F:ATP binding"/>
    <property type="evidence" value="ECO:0007669"/>
    <property type="project" value="InterPro"/>
</dbReference>
<dbReference type="PROSITE" id="PS50011">
    <property type="entry name" value="PROTEIN_KINASE_DOM"/>
    <property type="match status" value="1"/>
</dbReference>
<dbReference type="PROSITE" id="PS51984">
    <property type="entry name" value="CPB1"/>
    <property type="match status" value="1"/>
</dbReference>
<evidence type="ECO:0000256" key="2">
    <source>
        <dbReference type="ARBA" id="ARBA00006040"/>
    </source>
</evidence>
<dbReference type="GO" id="GO:0004672">
    <property type="term" value="F:protein kinase activity"/>
    <property type="evidence" value="ECO:0007669"/>
    <property type="project" value="InterPro"/>
</dbReference>
<dbReference type="InterPro" id="IPR000719">
    <property type="entry name" value="Prot_kinase_dom"/>
</dbReference>
<dbReference type="InterPro" id="IPR024079">
    <property type="entry name" value="MetalloPept_cat_dom_sf"/>
</dbReference>
<comment type="similarity">
    <text evidence="2 9">Belongs to the peptidase M3 family.</text>
</comment>
<evidence type="ECO:0000259" key="12">
    <source>
        <dbReference type="PROSITE" id="PS51984"/>
    </source>
</evidence>
<dbReference type="InterPro" id="IPR045090">
    <property type="entry name" value="Pept_M3A_M3B"/>
</dbReference>
<dbReference type="PANTHER" id="PTHR11804:SF84">
    <property type="entry name" value="SACCHAROLYSIN"/>
    <property type="match status" value="1"/>
</dbReference>
<dbReference type="GO" id="GO:0046872">
    <property type="term" value="F:metal ion binding"/>
    <property type="evidence" value="ECO:0007669"/>
    <property type="project" value="UniProtKB-UniRule"/>
</dbReference>
<dbReference type="GO" id="GO:0004222">
    <property type="term" value="F:metalloendopeptidase activity"/>
    <property type="evidence" value="ECO:0007669"/>
    <property type="project" value="InterPro"/>
</dbReference>
<dbReference type="PANTHER" id="PTHR11804">
    <property type="entry name" value="PROTEASE M3 THIMET OLIGOPEPTIDASE-RELATED"/>
    <property type="match status" value="1"/>
</dbReference>
<dbReference type="GO" id="GO:0006518">
    <property type="term" value="P:peptide metabolic process"/>
    <property type="evidence" value="ECO:0007669"/>
    <property type="project" value="TreeGrafter"/>
</dbReference>
<feature type="domain" description="Protein kinase" evidence="11">
    <location>
        <begin position="582"/>
        <end position="860"/>
    </location>
</feature>
<keyword evidence="6 9" id="KW-0862">Zinc</keyword>
<evidence type="ECO:0000256" key="7">
    <source>
        <dbReference type="ARBA" id="ARBA00023049"/>
    </source>
</evidence>
<reference evidence="13 14" key="1">
    <citation type="journal article" date="2020" name="ISME J.">
        <title>Uncovering the hidden diversity of litter-decomposition mechanisms in mushroom-forming fungi.</title>
        <authorList>
            <person name="Floudas D."/>
            <person name="Bentzer J."/>
            <person name="Ahren D."/>
            <person name="Johansson T."/>
            <person name="Persson P."/>
            <person name="Tunlid A."/>
        </authorList>
    </citation>
    <scope>NUCLEOTIDE SEQUENCE [LARGE SCALE GENOMIC DNA]</scope>
    <source>
        <strain evidence="13 14">CBS 406.79</strain>
    </source>
</reference>
<dbReference type="InterPro" id="IPR033699">
    <property type="entry name" value="POLO_box_Plk4_1"/>
</dbReference>
<dbReference type="GO" id="GO:0005758">
    <property type="term" value="C:mitochondrial intermembrane space"/>
    <property type="evidence" value="ECO:0007669"/>
    <property type="project" value="TreeGrafter"/>
</dbReference>
<sequence>MAINPPQPPPQWTHGAEEIDLLIKDVIGKDRALLDKIAALPPADCNFQSVFLALSEGETYFDAIAEPLSFYQNVSAEKALRDASNNAEVLVRDYGVEASMRIDVYNAKVAAEKNIKESGQWEKLSAEEKRLVERMILDGTRSGLALPEEKRDQLTVLKKELSQLCLEFSKNFNEEDGRITFTSQELDGVPKDVVSGYTKRTEGSTEVYDATFKTPDIFPIFKFAKNPETRRKAFEGYESRLDVNVPILSKALGIRRQIAALLGYKTWADYITEIKMIKNGKSVIDFLDDLENKLRPVGVKDRETLLALKKKEHEALGLPFDGEFYIWDYRYYDRKLIEESLDLDDMLVKEYFPVTVVVPTILDIYQKLLGVRFEELRGTTWHPEVQQFSVWEKDSTDESGFIGYCYLDLYPRSGKYSHAAVWPLLPGYENGNGKRSYPIAAMVANLAKSTADKPALMRHDDVVTFFHEMGHVFHGLLSRTKFSRFHGTSVARDFVEAPSQMLENWCWEPKVLEKMSSHYQTKKPLSPELIDKLVKSRYVNVGLFYLRQVFFAKFDIKVHTSSDEQDYTDLWNSLRETISLVKSGKQTPGQGTFGHITGGYDAGYYGYTYSLVFAADMYATVFKTDPLDPVRGQQYREKILVPGGSREELDSLKVALNINTLCHPSLVSLLSAFSTTTHQFQVLELCSGGSLAAFLSSRQDGTLSEEETRSALRSILDALAYLKKNNIVHRNINLENVALTEHCRIKLSSLDSAVQLPSQDFTAITLLTHPEYIAPEFLSRKPYDCSADLWSLGCLTFTCLVGEAPFQGSSIDAIFKDIMHGRYTMPETLSTLATNFITSLIRVDPRSRQDLASIAIDPFLDSRLPDIQLKLSDPTPRRTKVHALPFRAPSSLQLNATNKRPPLQDVQNVDLRRILSDEISLGERRITSDPGVKLKTTISGVNLRSSSLNFTNRTTGTSFGASKRRAKHSSPDSSEREDVHRIKFNEPVNVGTRDQSGADPSHDPLPIGTSRPTPLNTAFLSARAHKTIQGQITILHSRSLLVDFREGERRRGRNGMELLVISPEGDEVKIYSAPDLSESCTLTEPVTIHNIHSLPRDYWVQYNDAASFIGRLKQRTPRMLLHEPTLKCVLMANSPQADVELTFSGPTVDAKRSQNLSGVSSDNDQVYMRLRYSRQMQSLEIAKCVAGPQGQEWKKRDLKISSLDPSSEAFTGLSDIELNGIGHLSHFLHVCEVIEEQRNLDHSKPFLASTPLEHPLIDAPLPNTDTNRIASGTGSRTLAQSLSMSTIDLIPRPQKFRSTSKCQYFEASQDLLNPYQEVEHLTKVSSITPATSPSFLRDGFSTTDLFAPGNLLHTRFIPSVGWCIRYNSKVSQGGRYKVMFLDGEILDVDVDEEWVERIIPDFDGVSRRERRSIRESHLHRALSERMKVFEEFVSMFEPEYSSLHTIHHDG</sequence>
<evidence type="ECO:0000256" key="4">
    <source>
        <dbReference type="ARBA" id="ARBA00022723"/>
    </source>
</evidence>
<evidence type="ECO:0000259" key="11">
    <source>
        <dbReference type="PROSITE" id="PS50011"/>
    </source>
</evidence>
<dbReference type="FunFam" id="3.40.390.10:FF:000006">
    <property type="entry name" value="Thimet oligopeptidase 1"/>
    <property type="match status" value="1"/>
</dbReference>
<feature type="region of interest" description="Disordered" evidence="10">
    <location>
        <begin position="949"/>
        <end position="1013"/>
    </location>
</feature>
<dbReference type="Gene3D" id="3.40.390.10">
    <property type="entry name" value="Collagenase (Catalytic Domain)"/>
    <property type="match status" value="1"/>
</dbReference>
<comment type="cofactor">
    <cofactor evidence="9">
        <name>Zn(2+)</name>
        <dbReference type="ChEBI" id="CHEBI:29105"/>
    </cofactor>
    <text evidence="9">Binds 1 zinc ion.</text>
</comment>
<dbReference type="Gene3D" id="3.30.1120.120">
    <property type="match status" value="1"/>
</dbReference>
<comment type="subcellular location">
    <subcellularLocation>
        <location evidence="1">Cytoplasm</location>
    </subcellularLocation>
</comment>
<evidence type="ECO:0000256" key="5">
    <source>
        <dbReference type="ARBA" id="ARBA00022801"/>
    </source>
</evidence>
<dbReference type="CDD" id="cd06455">
    <property type="entry name" value="M3A_TOP"/>
    <property type="match status" value="1"/>
</dbReference>
<dbReference type="Gene3D" id="1.10.1370.10">
    <property type="entry name" value="Neurolysin, domain 3"/>
    <property type="match status" value="1"/>
</dbReference>
<keyword evidence="5 9" id="KW-0378">Hydrolase</keyword>
<dbReference type="InterPro" id="IPR046437">
    <property type="entry name" value="Ser_Thr-PK_POLO_box_1_sf"/>
</dbReference>
<evidence type="ECO:0000256" key="10">
    <source>
        <dbReference type="SAM" id="MobiDB-lite"/>
    </source>
</evidence>
<feature type="domain" description="Cryptic POLO box 1 (CPB1)" evidence="12">
    <location>
        <begin position="1007"/>
        <end position="1115"/>
    </location>
</feature>
<comment type="function">
    <text evidence="8">Cleaves proteins, imported into the mitochondrion, to their mature size. While most mitochondrial precursor proteins are processed to the mature form in one step by mitochondrial processing peptidase (MPP), the sequential cleavage by MIP of an octapeptide after initial processing by MPP is a required step for a subgroup of nuclear-encoded precursor proteins destined for the matrix or the inner membrane.</text>
</comment>
<evidence type="ECO:0000256" key="6">
    <source>
        <dbReference type="ARBA" id="ARBA00022833"/>
    </source>
</evidence>
<dbReference type="SUPFAM" id="SSF56112">
    <property type="entry name" value="Protein kinase-like (PK-like)"/>
    <property type="match status" value="1"/>
</dbReference>
<proteinExistence type="inferred from homology"/>
<dbReference type="EMBL" id="JAACJN010000023">
    <property type="protein sequence ID" value="KAF5389310.1"/>
    <property type="molecule type" value="Genomic_DNA"/>
</dbReference>
<gene>
    <name evidence="13" type="ORF">D9757_003449</name>
</gene>
<feature type="compositionally biased region" description="Polar residues" evidence="10">
    <location>
        <begin position="949"/>
        <end position="960"/>
    </location>
</feature>
<feature type="compositionally biased region" description="Basic and acidic residues" evidence="10">
    <location>
        <begin position="969"/>
        <end position="984"/>
    </location>
</feature>
<dbReference type="InterPro" id="IPR001567">
    <property type="entry name" value="Pept_M3A_M3B_dom"/>
</dbReference>
<evidence type="ECO:0000256" key="1">
    <source>
        <dbReference type="ARBA" id="ARBA00004496"/>
    </source>
</evidence>
<evidence type="ECO:0008006" key="15">
    <source>
        <dbReference type="Google" id="ProtNLM"/>
    </source>
</evidence>
<dbReference type="Gene3D" id="1.20.1050.40">
    <property type="entry name" value="Endopeptidase. Chain P, domain 1"/>
    <property type="match status" value="1"/>
</dbReference>
<evidence type="ECO:0000313" key="13">
    <source>
        <dbReference type="EMBL" id="KAF5389310.1"/>
    </source>
</evidence>
<keyword evidence="14" id="KW-1185">Reference proteome</keyword>
<dbReference type="Pfam" id="PF01432">
    <property type="entry name" value="Peptidase_M3"/>
    <property type="match status" value="1"/>
</dbReference>
<dbReference type="GO" id="GO:0006508">
    <property type="term" value="P:proteolysis"/>
    <property type="evidence" value="ECO:0007669"/>
    <property type="project" value="UniProtKB-KW"/>
</dbReference>